<evidence type="ECO:0000313" key="2">
    <source>
        <dbReference type="Proteomes" id="UP000198765"/>
    </source>
</evidence>
<dbReference type="SUPFAM" id="SSF142906">
    <property type="entry name" value="YjbR-like"/>
    <property type="match status" value="1"/>
</dbReference>
<organism evidence="1 2">
    <name type="scientific">Micromonospora narathiwatensis</name>
    <dbReference type="NCBI Taxonomy" id="299146"/>
    <lineage>
        <taxon>Bacteria</taxon>
        <taxon>Bacillati</taxon>
        <taxon>Actinomycetota</taxon>
        <taxon>Actinomycetes</taxon>
        <taxon>Micromonosporales</taxon>
        <taxon>Micromonosporaceae</taxon>
        <taxon>Micromonospora</taxon>
    </lineage>
</organism>
<sequence>MSEGGASVFVVTDRGDVPPGFLDRLRPICLGLPETYEEPAWVGIRWRVRKRTFAHLLTVGPEHQMAQARAAEPVCVLTFRAPADEVHALVAQGDPFYAPGWGADVLGMAVDDETDWDEVGELLTESYCLLAPRKLVAQVALPIAPHEPGRSAGD</sequence>
<dbReference type="AlphaFoldDB" id="A0A1A8ZGM4"/>
<dbReference type="Gene3D" id="3.90.1150.30">
    <property type="match status" value="1"/>
</dbReference>
<accession>A0A1A8ZGM4</accession>
<dbReference type="InterPro" id="IPR038056">
    <property type="entry name" value="YjbR-like_sf"/>
</dbReference>
<dbReference type="Pfam" id="PF04237">
    <property type="entry name" value="YjbR"/>
    <property type="match status" value="1"/>
</dbReference>
<gene>
    <name evidence="1" type="ORF">GA0070621_1653</name>
</gene>
<dbReference type="PATRIC" id="fig|299146.4.peg.1710"/>
<reference evidence="1 2" key="1">
    <citation type="submission" date="2016-06" db="EMBL/GenBank/DDBJ databases">
        <authorList>
            <person name="Kjaerup R.B."/>
            <person name="Dalgaard T.S."/>
            <person name="Juul-Madsen H.R."/>
        </authorList>
    </citation>
    <scope>NUCLEOTIDE SEQUENCE [LARGE SCALE GENOMIC DNA]</scope>
    <source>
        <strain evidence="1 2">DSM 45248</strain>
    </source>
</reference>
<evidence type="ECO:0000313" key="1">
    <source>
        <dbReference type="EMBL" id="SBT42972.1"/>
    </source>
</evidence>
<keyword evidence="2" id="KW-1185">Reference proteome</keyword>
<dbReference type="Proteomes" id="UP000198765">
    <property type="component" value="Chromosome I"/>
</dbReference>
<protein>
    <submittedName>
        <fullName evidence="1">YjbR protein</fullName>
    </submittedName>
</protein>
<dbReference type="InterPro" id="IPR058532">
    <property type="entry name" value="YjbR/MT2646/Rv2570-like"/>
</dbReference>
<proteinExistence type="predicted"/>
<dbReference type="EMBL" id="LT594324">
    <property type="protein sequence ID" value="SBT42972.1"/>
    <property type="molecule type" value="Genomic_DNA"/>
</dbReference>
<name>A0A1A8ZGM4_9ACTN</name>